<dbReference type="Proteomes" id="UP001374579">
    <property type="component" value="Unassembled WGS sequence"/>
</dbReference>
<sequence>MAMNSLPLLLPPPPIRSYDSHRRLISTAKRKETAAVRERWKQSQAATAMTSSRLRIHPQSAPPDLSASSRSVTSAIRKQLAYSRCEDNARRSATVERQPQFPAHEKEFYKSNLSERQPYFIPVQMDASPPWDYPSGHTSYRDVFFVAATGALQGDQSPRCKSARKERYFINPEWASESASWTRFRHRANPEQFRHSWM</sequence>
<evidence type="ECO:0000256" key="1">
    <source>
        <dbReference type="SAM" id="MobiDB-lite"/>
    </source>
</evidence>
<accession>A0AAN9C3P9</accession>
<gene>
    <name evidence="2" type="ORF">V1264_002280</name>
</gene>
<evidence type="ECO:0000313" key="3">
    <source>
        <dbReference type="Proteomes" id="UP001374579"/>
    </source>
</evidence>
<feature type="region of interest" description="Disordered" evidence="1">
    <location>
        <begin position="35"/>
        <end position="71"/>
    </location>
</feature>
<reference evidence="2 3" key="1">
    <citation type="submission" date="2024-02" db="EMBL/GenBank/DDBJ databases">
        <title>Chromosome-scale genome assembly of the rough periwinkle Littorina saxatilis.</title>
        <authorList>
            <person name="De Jode A."/>
            <person name="Faria R."/>
            <person name="Formenti G."/>
            <person name="Sims Y."/>
            <person name="Smith T.P."/>
            <person name="Tracey A."/>
            <person name="Wood J.M.D."/>
            <person name="Zagrodzka Z.B."/>
            <person name="Johannesson K."/>
            <person name="Butlin R.K."/>
            <person name="Leder E.H."/>
        </authorList>
    </citation>
    <scope>NUCLEOTIDE SEQUENCE [LARGE SCALE GENOMIC DNA]</scope>
    <source>
        <strain evidence="2">Snail1</strain>
        <tissue evidence="2">Muscle</tissue>
    </source>
</reference>
<proteinExistence type="predicted"/>
<comment type="caution">
    <text evidence="2">The sequence shown here is derived from an EMBL/GenBank/DDBJ whole genome shotgun (WGS) entry which is preliminary data.</text>
</comment>
<keyword evidence="3" id="KW-1185">Reference proteome</keyword>
<name>A0AAN9C3P9_9CAEN</name>
<feature type="compositionally biased region" description="Polar residues" evidence="1">
    <location>
        <begin position="42"/>
        <end position="53"/>
    </location>
</feature>
<protein>
    <submittedName>
        <fullName evidence="2">Uncharacterized protein</fullName>
    </submittedName>
</protein>
<organism evidence="2 3">
    <name type="scientific">Littorina saxatilis</name>
    <dbReference type="NCBI Taxonomy" id="31220"/>
    <lineage>
        <taxon>Eukaryota</taxon>
        <taxon>Metazoa</taxon>
        <taxon>Spiralia</taxon>
        <taxon>Lophotrochozoa</taxon>
        <taxon>Mollusca</taxon>
        <taxon>Gastropoda</taxon>
        <taxon>Caenogastropoda</taxon>
        <taxon>Littorinimorpha</taxon>
        <taxon>Littorinoidea</taxon>
        <taxon>Littorinidae</taxon>
        <taxon>Littorina</taxon>
    </lineage>
</organism>
<evidence type="ECO:0000313" key="2">
    <source>
        <dbReference type="EMBL" id="KAK7116637.1"/>
    </source>
</evidence>
<dbReference type="AlphaFoldDB" id="A0AAN9C3P9"/>
<dbReference type="EMBL" id="JBAMIC010000001">
    <property type="protein sequence ID" value="KAK7116637.1"/>
    <property type="molecule type" value="Genomic_DNA"/>
</dbReference>